<dbReference type="SUPFAM" id="SSF51197">
    <property type="entry name" value="Clavaminate synthase-like"/>
    <property type="match status" value="1"/>
</dbReference>
<evidence type="ECO:0000313" key="4">
    <source>
        <dbReference type="EMBL" id="ODQ69704.1"/>
    </source>
</evidence>
<accession>A0A1E3PWP5</accession>
<organism evidence="4 5">
    <name type="scientific">Lipomyces starkeyi NRRL Y-11557</name>
    <dbReference type="NCBI Taxonomy" id="675824"/>
    <lineage>
        <taxon>Eukaryota</taxon>
        <taxon>Fungi</taxon>
        <taxon>Dikarya</taxon>
        <taxon>Ascomycota</taxon>
        <taxon>Saccharomycotina</taxon>
        <taxon>Lipomycetes</taxon>
        <taxon>Lipomycetales</taxon>
        <taxon>Lipomycetaceae</taxon>
        <taxon>Lipomyces</taxon>
    </lineage>
</organism>
<dbReference type="GO" id="GO:0051747">
    <property type="term" value="F:cytosine C-5 DNA demethylase activity"/>
    <property type="evidence" value="ECO:0007669"/>
    <property type="project" value="TreeGrafter"/>
</dbReference>
<feature type="region of interest" description="Disordered" evidence="2">
    <location>
        <begin position="40"/>
        <end position="73"/>
    </location>
</feature>
<dbReference type="OrthoDB" id="2163491at2759"/>
<evidence type="ECO:0000259" key="3">
    <source>
        <dbReference type="Pfam" id="PF13532"/>
    </source>
</evidence>
<proteinExistence type="predicted"/>
<dbReference type="Pfam" id="PF13532">
    <property type="entry name" value="2OG-FeII_Oxy_2"/>
    <property type="match status" value="1"/>
</dbReference>
<protein>
    <recommendedName>
        <fullName evidence="3">Alpha-ketoglutarate-dependent dioxygenase AlkB-like domain-containing protein</fullName>
    </recommendedName>
</protein>
<dbReference type="InterPro" id="IPR037151">
    <property type="entry name" value="AlkB-like_sf"/>
</dbReference>
<name>A0A1E3PWP5_LIPST</name>
<reference evidence="4 5" key="1">
    <citation type="journal article" date="2016" name="Proc. Natl. Acad. Sci. U.S.A.">
        <title>Comparative genomics of biotechnologically important yeasts.</title>
        <authorList>
            <person name="Riley R."/>
            <person name="Haridas S."/>
            <person name="Wolfe K.H."/>
            <person name="Lopes M.R."/>
            <person name="Hittinger C.T."/>
            <person name="Goeker M."/>
            <person name="Salamov A.A."/>
            <person name="Wisecaver J.H."/>
            <person name="Long T.M."/>
            <person name="Calvey C.H."/>
            <person name="Aerts A.L."/>
            <person name="Barry K.W."/>
            <person name="Choi C."/>
            <person name="Clum A."/>
            <person name="Coughlan A.Y."/>
            <person name="Deshpande S."/>
            <person name="Douglass A.P."/>
            <person name="Hanson S.J."/>
            <person name="Klenk H.-P."/>
            <person name="LaButti K.M."/>
            <person name="Lapidus A."/>
            <person name="Lindquist E.A."/>
            <person name="Lipzen A.M."/>
            <person name="Meier-Kolthoff J.P."/>
            <person name="Ohm R.A."/>
            <person name="Otillar R.P."/>
            <person name="Pangilinan J.L."/>
            <person name="Peng Y."/>
            <person name="Rokas A."/>
            <person name="Rosa C.A."/>
            <person name="Scheuner C."/>
            <person name="Sibirny A.A."/>
            <person name="Slot J.C."/>
            <person name="Stielow J.B."/>
            <person name="Sun H."/>
            <person name="Kurtzman C.P."/>
            <person name="Blackwell M."/>
            <person name="Grigoriev I.V."/>
            <person name="Jeffries T.W."/>
        </authorList>
    </citation>
    <scope>NUCLEOTIDE SEQUENCE [LARGE SCALE GENOMIC DNA]</scope>
    <source>
        <strain evidence="4 5">NRRL Y-11557</strain>
    </source>
</reference>
<feature type="binding site" evidence="1">
    <location>
        <position position="832"/>
    </location>
    <ligand>
        <name>2-oxoglutarate</name>
        <dbReference type="ChEBI" id="CHEBI:16810"/>
    </ligand>
</feature>
<dbReference type="AlphaFoldDB" id="A0A1E3PWP5"/>
<feature type="binding site" evidence="1">
    <location>
        <position position="947"/>
    </location>
    <ligand>
        <name>2-oxoglutarate</name>
        <dbReference type="ChEBI" id="CHEBI:16810"/>
    </ligand>
</feature>
<evidence type="ECO:0000256" key="1">
    <source>
        <dbReference type="PIRSR" id="PIRSR632852-1"/>
    </source>
</evidence>
<dbReference type="STRING" id="675824.A0A1E3PWP5"/>
<feature type="domain" description="Alpha-ketoglutarate-dependent dioxygenase AlkB-like" evidence="3">
    <location>
        <begin position="777"/>
        <end position="952"/>
    </location>
</feature>
<feature type="region of interest" description="Disordered" evidence="2">
    <location>
        <begin position="86"/>
        <end position="115"/>
    </location>
</feature>
<gene>
    <name evidence="4" type="ORF">LIPSTDRAFT_6377</name>
</gene>
<dbReference type="GO" id="GO:0006307">
    <property type="term" value="P:DNA alkylation repair"/>
    <property type="evidence" value="ECO:0007669"/>
    <property type="project" value="TreeGrafter"/>
</dbReference>
<dbReference type="Gene3D" id="2.60.120.590">
    <property type="entry name" value="Alpha-ketoglutarate-dependent dioxygenase AlkB-like"/>
    <property type="match status" value="1"/>
</dbReference>
<feature type="compositionally biased region" description="Polar residues" evidence="2">
    <location>
        <begin position="47"/>
        <end position="59"/>
    </location>
</feature>
<evidence type="ECO:0000256" key="2">
    <source>
        <dbReference type="SAM" id="MobiDB-lite"/>
    </source>
</evidence>
<dbReference type="EMBL" id="KV454302">
    <property type="protein sequence ID" value="ODQ69704.1"/>
    <property type="molecule type" value="Genomic_DNA"/>
</dbReference>
<dbReference type="PANTHER" id="PTHR31573">
    <property type="entry name" value="ALPHA-KETOGLUTARATE-DEPENDENT DIOXYGENASE ALKB HOMOLOG 2"/>
    <property type="match status" value="1"/>
</dbReference>
<sequence length="967" mass="108282">MSADNLAILQSTWVNTTRQSTRLTIKRSLQDAYLAAEIPPTPLPDVKTQSGITSNSCRSNGGMLPDSRRKQSHCKSVRTLIKESCTSYTAPVSDPEEILRRKRSRRSDSPDPTKRIVQNGAIASLHMCQQMQRSETVRLQNLEQNDPLSSVCWELGRPVGRDKELSQDEAMNSPRQQSQTLERFATSQYEMALHIPPHAVGFTARTKETFSTGRHRQLEAIPFVLSAGESLSVSEDISVQTACPREHSGLRMMSDLISFTSVEKPQNFVKLSQIPQMLPQNHILGEHTVSPFSEKALKLRISEPIVKMYDIARARCRVLEPIRPLYNTIPVSAMLPPTPALEMTSNAASTATAIAISASNSIAPAERATTDPLPVLIEKPDPIMPVPMWCDTIQELCESVPFFRSFQSGCYTYNGVALGYLIDGLTVQSDYIDDDVVISYAGGNLESSDSGEYHLQSSQESADKAIKALISNQKRVTPLVLVLGSDCLVSPVNVPHRYCVMDWFLVTHAWEDLDQSTRHKSWKFRFERINRTAKPWWHNPKNRKMDLPVSEIEARRCSDCTELFPKIYKQGYMCLNGDCSQFWKVNGQESADKLQYNEDFLALASLDYRGRMPFDLLALPHVRDALSVRGWHCHKCGKLNSREAWEGWICSSPGCDEKSLILDRVDSYLSRRERGGLYPTYTGTPISTDVIPDESIVSVSSHTVDFGIQGCYRVMKYEVKDVEGTIYHVIPNKTLCEFANGPDDILKEYKSVMSIFRRCPLQNAKLASRTLAQYFAHNAGAHYKFCETLLKSTPFNLCPKAIPMVLNFIQAILRAEGIPACDQFNEVLSIAYVECQKKIGYHSDSETDIGETIASISLGSRAVMKFRKKVVNVATSRLHNSSSQRMNNAEIDMLVRSDIGTDNGIIPTCVSPSKTRKNGFKPILKLELGHGDVVIMHGTEIQSRLVHSVIPTGEFTIASTVRYVKED</sequence>
<dbReference type="GO" id="GO:0035516">
    <property type="term" value="F:broad specificity oxidative DNA demethylase activity"/>
    <property type="evidence" value="ECO:0007669"/>
    <property type="project" value="TreeGrafter"/>
</dbReference>
<evidence type="ECO:0000313" key="5">
    <source>
        <dbReference type="Proteomes" id="UP000094385"/>
    </source>
</evidence>
<dbReference type="InterPro" id="IPR027450">
    <property type="entry name" value="AlkB-like"/>
</dbReference>
<keyword evidence="5" id="KW-1185">Reference proteome</keyword>
<dbReference type="PANTHER" id="PTHR31573:SF4">
    <property type="entry name" value="FE2OG DIOXYGENASE DOMAIN-CONTAINING PROTEIN"/>
    <property type="match status" value="1"/>
</dbReference>
<dbReference type="GO" id="GO:0008198">
    <property type="term" value="F:ferrous iron binding"/>
    <property type="evidence" value="ECO:0007669"/>
    <property type="project" value="TreeGrafter"/>
</dbReference>
<feature type="binding site" evidence="1">
    <location>
        <position position="842"/>
    </location>
    <ligand>
        <name>2-oxoglutarate</name>
        <dbReference type="ChEBI" id="CHEBI:16810"/>
    </ligand>
</feature>
<dbReference type="Proteomes" id="UP000094385">
    <property type="component" value="Unassembled WGS sequence"/>
</dbReference>
<dbReference type="InterPro" id="IPR032852">
    <property type="entry name" value="ALKBH2"/>
</dbReference>